<proteinExistence type="predicted"/>
<dbReference type="AlphaFoldDB" id="A0A1G2FQQ2"/>
<sequence>MRIENSKIIYAELSYKLNGILYEAQNQLGRFCREKQYGDIIENLLKQTKILYERESALPLKDVPNKNTNKVDFIINNLILLDIKAKNFITREDYNQMKRYLKASDKKLGIIVNFREAAVRPRRIINSETKE</sequence>
<name>A0A1G2FQQ2_9BACT</name>
<evidence type="ECO:0000313" key="1">
    <source>
        <dbReference type="EMBL" id="OGZ40419.1"/>
    </source>
</evidence>
<dbReference type="NCBIfam" id="TIGR04256">
    <property type="entry name" value="GxxExxY"/>
    <property type="match status" value="1"/>
</dbReference>
<reference evidence="1 2" key="1">
    <citation type="journal article" date="2016" name="Nat. Commun.">
        <title>Thousands of microbial genomes shed light on interconnected biogeochemical processes in an aquifer system.</title>
        <authorList>
            <person name="Anantharaman K."/>
            <person name="Brown C.T."/>
            <person name="Hug L.A."/>
            <person name="Sharon I."/>
            <person name="Castelle C.J."/>
            <person name="Probst A.J."/>
            <person name="Thomas B.C."/>
            <person name="Singh A."/>
            <person name="Wilkins M.J."/>
            <person name="Karaoz U."/>
            <person name="Brodie E.L."/>
            <person name="Williams K.H."/>
            <person name="Hubbard S.S."/>
            <person name="Banfield J.F."/>
        </authorList>
    </citation>
    <scope>NUCLEOTIDE SEQUENCE [LARGE SCALE GENOMIC DNA]</scope>
</reference>
<dbReference type="Proteomes" id="UP000177126">
    <property type="component" value="Unassembled WGS sequence"/>
</dbReference>
<dbReference type="InterPro" id="IPR026350">
    <property type="entry name" value="GxxExxY"/>
</dbReference>
<evidence type="ECO:0000313" key="2">
    <source>
        <dbReference type="Proteomes" id="UP000177126"/>
    </source>
</evidence>
<dbReference type="EMBL" id="MHNF01000033">
    <property type="protein sequence ID" value="OGZ40419.1"/>
    <property type="molecule type" value="Genomic_DNA"/>
</dbReference>
<protein>
    <recommendedName>
        <fullName evidence="3">GxxExxY protein</fullName>
    </recommendedName>
</protein>
<evidence type="ECO:0008006" key="3">
    <source>
        <dbReference type="Google" id="ProtNLM"/>
    </source>
</evidence>
<gene>
    <name evidence="1" type="ORF">A3B04_02270</name>
</gene>
<accession>A0A1G2FQQ2</accession>
<comment type="caution">
    <text evidence="1">The sequence shown here is derived from an EMBL/GenBank/DDBJ whole genome shotgun (WGS) entry which is preliminary data.</text>
</comment>
<dbReference type="Pfam" id="PF13366">
    <property type="entry name" value="PDDEXK_3"/>
    <property type="match status" value="1"/>
</dbReference>
<organism evidence="1 2">
    <name type="scientific">Candidatus Portnoybacteria bacterium RIFCSPLOWO2_02_FULL_39_11</name>
    <dbReference type="NCBI Taxonomy" id="1802001"/>
    <lineage>
        <taxon>Bacteria</taxon>
        <taxon>Candidatus Portnoyibacteriota</taxon>
    </lineage>
</organism>